<keyword evidence="2" id="KW-1185">Reference proteome</keyword>
<evidence type="ECO:0000313" key="1">
    <source>
        <dbReference type="EMBL" id="PWN50558.1"/>
    </source>
</evidence>
<organism evidence="1 2">
    <name type="scientific">Violaceomyces palustris</name>
    <dbReference type="NCBI Taxonomy" id="1673888"/>
    <lineage>
        <taxon>Eukaryota</taxon>
        <taxon>Fungi</taxon>
        <taxon>Dikarya</taxon>
        <taxon>Basidiomycota</taxon>
        <taxon>Ustilaginomycotina</taxon>
        <taxon>Ustilaginomycetes</taxon>
        <taxon>Violaceomycetales</taxon>
        <taxon>Violaceomycetaceae</taxon>
        <taxon>Violaceomyces</taxon>
    </lineage>
</organism>
<dbReference type="EMBL" id="KZ819919">
    <property type="protein sequence ID" value="PWN50558.1"/>
    <property type="molecule type" value="Genomic_DNA"/>
</dbReference>
<gene>
    <name evidence="1" type="ORF">IE53DRAFT_387119</name>
</gene>
<proteinExistence type="predicted"/>
<accession>A0ACD0NXF7</accession>
<evidence type="ECO:0000313" key="2">
    <source>
        <dbReference type="Proteomes" id="UP000245626"/>
    </source>
</evidence>
<sequence>MGKASMEVEKEESISPIIAADSEEMVKAMGQGVGMAQVRGGGGGGGDGKGSEDQAKQREGDLVDDQGHHRGETKNPARNKGKGWWWWRGSGKGKAERLYPTLFFRSLIIILAELVVNLLIWIVTVIVFTSKGRGGDDQTKSLAAHRLGLCLLAWTIGLRHGLDADHISAIDNATRRIVALRHPSPEQFDGDLEEVEDDEIDGKGARKGEEKEEATDQVELEKGGGVSKDEVADRSKDATTSTLPILASSSPSHRNGRVDQVESRGRPRRPVTVGLFFSLGHSTIVLSVLIAIAISTSVIDRLGGVSDVGGVIGTAVSGSFLFLIGIINSFLLYSSWSKNRRRRLNPPGHQRQDSPSRLGDGEGERSEQKGESGDGGVEGGKEELGGKGKGERLGEMDGEAGRKHFKGITTRFAMPLLKLVDRPYKMYPVGVLFGLGFDTAGSIALLGVAAAASSSSSSSDDVDAGKGKSDAAIVLLALLFTAGMTLVDSLDSVLMVHAYAPDAWNRRSKPGHDHVTNSTGQGGKAWWRHGRFALLQTEREQDGQAIRFDDGGVGKKELESNKKDKAINLSHLLTLLSIILALAISIIELVGLVGDQCSRCSSAADRQESYEALDPSERKKQASEGGDGGGGGGLEGRWWLFWRKANDQSGLIGAGIVGTFLFLLLAWYASRYIAKRRARSKARRSMSDE</sequence>
<name>A0ACD0NXF7_9BASI</name>
<reference evidence="1 2" key="1">
    <citation type="journal article" date="2018" name="Mol. Biol. Evol.">
        <title>Broad Genomic Sampling Reveals a Smut Pathogenic Ancestry of the Fungal Clade Ustilaginomycotina.</title>
        <authorList>
            <person name="Kijpornyongpan T."/>
            <person name="Mondo S.J."/>
            <person name="Barry K."/>
            <person name="Sandor L."/>
            <person name="Lee J."/>
            <person name="Lipzen A."/>
            <person name="Pangilinan J."/>
            <person name="LaButti K."/>
            <person name="Hainaut M."/>
            <person name="Henrissat B."/>
            <person name="Grigoriev I.V."/>
            <person name="Spatafora J.W."/>
            <person name="Aime M.C."/>
        </authorList>
    </citation>
    <scope>NUCLEOTIDE SEQUENCE [LARGE SCALE GENOMIC DNA]</scope>
    <source>
        <strain evidence="1 2">SA 807</strain>
    </source>
</reference>
<dbReference type="Proteomes" id="UP000245626">
    <property type="component" value="Unassembled WGS sequence"/>
</dbReference>
<protein>
    <submittedName>
        <fullName evidence="1">Uncharacterized protein</fullName>
    </submittedName>
</protein>